<evidence type="ECO:0000256" key="5">
    <source>
        <dbReference type="ARBA" id="ARBA00022777"/>
    </source>
</evidence>
<dbReference type="OMA" id="HRVRETH"/>
<feature type="region of interest" description="Disordered" evidence="10">
    <location>
        <begin position="840"/>
        <end position="876"/>
    </location>
</feature>
<keyword evidence="2" id="KW-0723">Serine/threonine-protein kinase</keyword>
<dbReference type="GO" id="GO:0007165">
    <property type="term" value="P:signal transduction"/>
    <property type="evidence" value="ECO:0007669"/>
    <property type="project" value="TreeGrafter"/>
</dbReference>
<dbReference type="GO" id="GO:0001558">
    <property type="term" value="P:regulation of cell growth"/>
    <property type="evidence" value="ECO:0007669"/>
    <property type="project" value="UniProtKB-ARBA"/>
</dbReference>
<evidence type="ECO:0000256" key="7">
    <source>
        <dbReference type="ARBA" id="ARBA00047899"/>
    </source>
</evidence>
<dbReference type="Gene3D" id="3.30.200.20">
    <property type="entry name" value="Phosphorylase Kinase, domain 1"/>
    <property type="match status" value="1"/>
</dbReference>
<dbReference type="AlphaFoldDB" id="A0A166Z702"/>
<dbReference type="FunFam" id="3.30.200.20:FF:000206">
    <property type="entry name" value="Serine/threonine-protein kinase Ssp1"/>
    <property type="match status" value="1"/>
</dbReference>
<dbReference type="PANTHER" id="PTHR43895">
    <property type="entry name" value="CALCIUM/CALMODULIN-DEPENDENT PROTEIN KINASE KINASE-RELATED"/>
    <property type="match status" value="1"/>
</dbReference>
<keyword evidence="3" id="KW-0808">Transferase</keyword>
<dbReference type="GO" id="GO:0005524">
    <property type="term" value="F:ATP binding"/>
    <property type="evidence" value="ECO:0007669"/>
    <property type="project" value="UniProtKB-UniRule"/>
</dbReference>
<dbReference type="SMART" id="SM00220">
    <property type="entry name" value="S_TKc"/>
    <property type="match status" value="1"/>
</dbReference>
<comment type="catalytic activity">
    <reaction evidence="8">
        <text>L-seryl-[protein] + ATP = O-phospho-L-seryl-[protein] + ADP + H(+)</text>
        <dbReference type="Rhea" id="RHEA:17989"/>
        <dbReference type="Rhea" id="RHEA-COMP:9863"/>
        <dbReference type="Rhea" id="RHEA-COMP:11604"/>
        <dbReference type="ChEBI" id="CHEBI:15378"/>
        <dbReference type="ChEBI" id="CHEBI:29999"/>
        <dbReference type="ChEBI" id="CHEBI:30616"/>
        <dbReference type="ChEBI" id="CHEBI:83421"/>
        <dbReference type="ChEBI" id="CHEBI:456216"/>
        <dbReference type="EC" id="2.7.11.1"/>
    </reaction>
</comment>
<feature type="compositionally biased region" description="Low complexity" evidence="10">
    <location>
        <begin position="304"/>
        <end position="319"/>
    </location>
</feature>
<evidence type="ECO:0000256" key="3">
    <source>
        <dbReference type="ARBA" id="ARBA00022679"/>
    </source>
</evidence>
<dbReference type="Proteomes" id="UP000243498">
    <property type="component" value="Unassembled WGS sequence"/>
</dbReference>
<reference evidence="12 13" key="1">
    <citation type="journal article" date="2016" name="Genome Biol. Evol.">
        <title>Divergent and convergent evolution of fungal pathogenicity.</title>
        <authorList>
            <person name="Shang Y."/>
            <person name="Xiao G."/>
            <person name="Zheng P."/>
            <person name="Cen K."/>
            <person name="Zhan S."/>
            <person name="Wang C."/>
        </authorList>
    </citation>
    <scope>NUCLEOTIDE SEQUENCE [LARGE SCALE GENOMIC DNA]</scope>
    <source>
        <strain evidence="12 13">RCEF 4871</strain>
    </source>
</reference>
<evidence type="ECO:0000256" key="4">
    <source>
        <dbReference type="ARBA" id="ARBA00022741"/>
    </source>
</evidence>
<evidence type="ECO:0000256" key="6">
    <source>
        <dbReference type="ARBA" id="ARBA00022840"/>
    </source>
</evidence>
<feature type="compositionally biased region" description="Basic and acidic residues" evidence="10">
    <location>
        <begin position="1211"/>
        <end position="1220"/>
    </location>
</feature>
<dbReference type="InterPro" id="IPR011009">
    <property type="entry name" value="Kinase-like_dom_sf"/>
</dbReference>
<dbReference type="OrthoDB" id="68483at2759"/>
<dbReference type="GO" id="GO:0042149">
    <property type="term" value="P:cellular response to glucose starvation"/>
    <property type="evidence" value="ECO:0007669"/>
    <property type="project" value="UniProtKB-ARBA"/>
</dbReference>
<comment type="catalytic activity">
    <reaction evidence="7">
        <text>L-threonyl-[protein] + ATP = O-phospho-L-threonyl-[protein] + ADP + H(+)</text>
        <dbReference type="Rhea" id="RHEA:46608"/>
        <dbReference type="Rhea" id="RHEA-COMP:11060"/>
        <dbReference type="Rhea" id="RHEA-COMP:11605"/>
        <dbReference type="ChEBI" id="CHEBI:15378"/>
        <dbReference type="ChEBI" id="CHEBI:30013"/>
        <dbReference type="ChEBI" id="CHEBI:30616"/>
        <dbReference type="ChEBI" id="CHEBI:61977"/>
        <dbReference type="ChEBI" id="CHEBI:456216"/>
        <dbReference type="EC" id="2.7.11.1"/>
    </reaction>
</comment>
<dbReference type="CDD" id="cd14008">
    <property type="entry name" value="STKc_LKB1_CaMKK"/>
    <property type="match status" value="1"/>
</dbReference>
<feature type="region of interest" description="Disordered" evidence="10">
    <location>
        <begin position="911"/>
        <end position="951"/>
    </location>
</feature>
<feature type="region of interest" description="Disordered" evidence="10">
    <location>
        <begin position="1009"/>
        <end position="1065"/>
    </location>
</feature>
<evidence type="ECO:0000256" key="1">
    <source>
        <dbReference type="ARBA" id="ARBA00012513"/>
    </source>
</evidence>
<comment type="caution">
    <text evidence="12">The sequence shown here is derived from an EMBL/GenBank/DDBJ whole genome shotgun (WGS) entry which is preliminary data.</text>
</comment>
<keyword evidence="5 12" id="KW-0418">Kinase</keyword>
<dbReference type="EC" id="2.7.11.1" evidence="1"/>
<dbReference type="Pfam" id="PF00069">
    <property type="entry name" value="Pkinase"/>
    <property type="match status" value="2"/>
</dbReference>
<feature type="region of interest" description="Disordered" evidence="10">
    <location>
        <begin position="778"/>
        <end position="803"/>
    </location>
</feature>
<evidence type="ECO:0000259" key="11">
    <source>
        <dbReference type="PROSITE" id="PS50011"/>
    </source>
</evidence>
<keyword evidence="4 9" id="KW-0547">Nucleotide-binding</keyword>
<feature type="domain" description="Protein kinase" evidence="11">
    <location>
        <begin position="112"/>
        <end position="631"/>
    </location>
</feature>
<proteinExistence type="predicted"/>
<dbReference type="STRING" id="1081105.A0A166Z702"/>
<dbReference type="GO" id="GO:0004674">
    <property type="term" value="F:protein serine/threonine kinase activity"/>
    <property type="evidence" value="ECO:0007669"/>
    <property type="project" value="UniProtKB-KW"/>
</dbReference>
<feature type="compositionally biased region" description="Low complexity" evidence="10">
    <location>
        <begin position="1040"/>
        <end position="1051"/>
    </location>
</feature>
<dbReference type="FunFam" id="1.10.510.10:FF:000614">
    <property type="entry name" value="Serine/threonine protein kinase, putative"/>
    <property type="match status" value="1"/>
</dbReference>
<sequence>MDSSPRPPQQSSPPPPEPAASQPLHAHLSQSTSLPLRTANSTPASSPGLFSPTASRHNLTSFPYTSVSECNTPAPIGSSPFLHPLQTHRVRETHKALIDSDNITGRKSINQYEVIEEIGRGMHGKVKLARNLETSDNVAIKIIPRFSKKRRLGKVMALSPQDKTKKEIAILKKIRHPNVVALLEVIDDPELKKIYMVLEHVELGEIVWRKKGLPHICQYERRRVEREMGGPALSAAEEQYNQLLERRQAIKELKRAKMAQTFAGPSDYWSVEHGAADEGSSVGRWSRISSREDFAIADGPPSPSSSRHSSAAAAAPSRSMSIASNGLIPSELSEEISWVDDMETPGPLHSAPGSTTALDDTMHATYTEDGPRRGFRERSPSMADSIISHMSSVDYNPYAHDPFAEDYSFVPCFTFDQARSTFRDTVLGLEYLHYQGVVHRDIKPANLLWTKDHRVKISDFGVSYFGRPIRDGEPDDTVSESEARDFDDDLELAKTVGTPAFFAPELCYTDIDSQHQPKVSEQIDVWSLGVTLYCLIFARIPFLAEDEYQMFRKIATEDVHIPRRRLKPVDPSTSPSEHSLYKRQNALPYRDDNDLEYEDVDNLLYDLLRQMLTKNPEKRIRLREIKRHPWVVQGISNVVGWLDDTDPARPSQGRKIQVDEKEMSYAVVPLTFLERARSVVKKAVGRVMHPLVERSDSKSRRRATSSVASSAGDSFFRNSGAGIHPSLERRSSLRGEDYFGNAAQDVPGGPSHPTTAAPSTATIRADCAYDPLATVLQPVEGGKDHRRPQLWTARGNNDTSNSSSDFLAATACSRRFQRHVGHNKQTPQFLQLAPALSTRSTPVTPQVEVHPQLPGNSSRKCRALESQSEDNSRSASVERGLFMSADKHTNGSSSVSVAVASGTMHRHFGPIKSLDLGGRGRGCKTPSFLSSSPRAGPATYQHGQPRSDPELQNRHKISANTQHSITGQRQVVMDLLPLTEPNSSLTTTFTTIQAAVESESLFESQILSPQRMEPADVPCPSSPDTQGWPRQPAAPSRGNTLTTTKSSSLESMYGIGTPLTSPSEMTSPLHVALSKTIPEQLLIFQSDPSLPALLSGASSVSADMEAELLARTGTGGDQPLWFEGSSEAITPPALVKEPANGFPMASLFGHSQNLGGGSLHLQLEQDRAHKPEDVDSTTPRIDEDDDSDDGIFLMAKSKKKASPTSASHSPRPFEARRRDTGASTASNETAKKVSVYNDDCMLQREL</sequence>
<evidence type="ECO:0000256" key="2">
    <source>
        <dbReference type="ARBA" id="ARBA00022527"/>
    </source>
</evidence>
<gene>
    <name evidence="12" type="ORF">NOR_06994</name>
</gene>
<feature type="binding site" evidence="9">
    <location>
        <position position="141"/>
    </location>
    <ligand>
        <name>ATP</name>
        <dbReference type="ChEBI" id="CHEBI:30616"/>
    </ligand>
</feature>
<keyword evidence="13" id="KW-1185">Reference proteome</keyword>
<organism evidence="12 13">
    <name type="scientific">Metarhizium rileyi (strain RCEF 4871)</name>
    <name type="common">Nomuraea rileyi</name>
    <dbReference type="NCBI Taxonomy" id="1649241"/>
    <lineage>
        <taxon>Eukaryota</taxon>
        <taxon>Fungi</taxon>
        <taxon>Dikarya</taxon>
        <taxon>Ascomycota</taxon>
        <taxon>Pezizomycotina</taxon>
        <taxon>Sordariomycetes</taxon>
        <taxon>Hypocreomycetidae</taxon>
        <taxon>Hypocreales</taxon>
        <taxon>Clavicipitaceae</taxon>
        <taxon>Metarhizium</taxon>
    </lineage>
</organism>
<dbReference type="PROSITE" id="PS00107">
    <property type="entry name" value="PROTEIN_KINASE_ATP"/>
    <property type="match status" value="1"/>
</dbReference>
<feature type="region of interest" description="Disordered" evidence="10">
    <location>
        <begin position="1"/>
        <end position="52"/>
    </location>
</feature>
<feature type="compositionally biased region" description="Polar residues" evidence="10">
    <location>
        <begin position="28"/>
        <end position="45"/>
    </location>
</feature>
<feature type="region of interest" description="Disordered" evidence="10">
    <location>
        <begin position="294"/>
        <end position="319"/>
    </location>
</feature>
<evidence type="ECO:0000313" key="13">
    <source>
        <dbReference type="Proteomes" id="UP000243498"/>
    </source>
</evidence>
<feature type="compositionally biased region" description="Pro residues" evidence="10">
    <location>
        <begin position="1"/>
        <end position="18"/>
    </location>
</feature>
<feature type="compositionally biased region" description="Basic and acidic residues" evidence="10">
    <location>
        <begin position="1164"/>
        <end position="1173"/>
    </location>
</feature>
<evidence type="ECO:0000313" key="12">
    <source>
        <dbReference type="EMBL" id="OAA37617.1"/>
    </source>
</evidence>
<dbReference type="PROSITE" id="PS50011">
    <property type="entry name" value="PROTEIN_KINASE_DOM"/>
    <property type="match status" value="1"/>
</dbReference>
<feature type="region of interest" description="Disordered" evidence="10">
    <location>
        <begin position="1164"/>
        <end position="1237"/>
    </location>
</feature>
<feature type="compositionally biased region" description="Polar residues" evidence="10">
    <location>
        <begin position="794"/>
        <end position="803"/>
    </location>
</feature>
<dbReference type="SUPFAM" id="SSF56112">
    <property type="entry name" value="Protein kinase-like (PK-like)"/>
    <property type="match status" value="1"/>
</dbReference>
<name>A0A166Z702_METRR</name>
<keyword evidence="6 9" id="KW-0067">ATP-binding</keyword>
<evidence type="ECO:0000256" key="9">
    <source>
        <dbReference type="PROSITE-ProRule" id="PRU10141"/>
    </source>
</evidence>
<evidence type="ECO:0000256" key="10">
    <source>
        <dbReference type="SAM" id="MobiDB-lite"/>
    </source>
</evidence>
<evidence type="ECO:0000256" key="8">
    <source>
        <dbReference type="ARBA" id="ARBA00048679"/>
    </source>
</evidence>
<dbReference type="InterPro" id="IPR017441">
    <property type="entry name" value="Protein_kinase_ATP_BS"/>
</dbReference>
<accession>A0A166Z702</accession>
<feature type="region of interest" description="Disordered" evidence="10">
    <location>
        <begin position="739"/>
        <end position="758"/>
    </location>
</feature>
<dbReference type="EMBL" id="AZHC01000029">
    <property type="protein sequence ID" value="OAA37617.1"/>
    <property type="molecule type" value="Genomic_DNA"/>
</dbReference>
<dbReference type="InterPro" id="IPR000719">
    <property type="entry name" value="Prot_kinase_dom"/>
</dbReference>
<protein>
    <recommendedName>
        <fullName evidence="1">non-specific serine/threonine protein kinase</fullName>
        <ecNumber evidence="1">2.7.11.1</ecNumber>
    </recommendedName>
</protein>
<dbReference type="Gene3D" id="1.10.510.10">
    <property type="entry name" value="Transferase(Phosphotransferase) domain 1"/>
    <property type="match status" value="1"/>
</dbReference>
<dbReference type="PANTHER" id="PTHR43895:SF152">
    <property type="entry name" value="SERINE_THREONINE-PROTEIN KINASE TOS3"/>
    <property type="match status" value="1"/>
</dbReference>
<feature type="region of interest" description="Disordered" evidence="10">
    <location>
        <begin position="694"/>
        <end position="726"/>
    </location>
</feature>